<dbReference type="Gene3D" id="3.90.226.10">
    <property type="entry name" value="2-enoyl-CoA Hydratase, Chain A, domain 1"/>
    <property type="match status" value="1"/>
</dbReference>
<organism evidence="1 2">
    <name type="scientific">Trujillonella endophytica</name>
    <dbReference type="NCBI Taxonomy" id="673521"/>
    <lineage>
        <taxon>Bacteria</taxon>
        <taxon>Bacillati</taxon>
        <taxon>Actinomycetota</taxon>
        <taxon>Actinomycetes</taxon>
        <taxon>Geodermatophilales</taxon>
        <taxon>Geodermatophilaceae</taxon>
        <taxon>Trujillonella</taxon>
    </lineage>
</organism>
<dbReference type="PANTHER" id="PTHR43459">
    <property type="entry name" value="ENOYL-COA HYDRATASE"/>
    <property type="match status" value="1"/>
</dbReference>
<keyword evidence="2" id="KW-1185">Reference proteome</keyword>
<dbReference type="RefSeq" id="WP_170861049.1">
    <property type="nucleotide sequence ID" value="NZ_FOEE01000005.1"/>
</dbReference>
<dbReference type="PANTHER" id="PTHR43459:SF1">
    <property type="entry name" value="EG:BACN32G11.4 PROTEIN"/>
    <property type="match status" value="1"/>
</dbReference>
<reference evidence="2" key="1">
    <citation type="submission" date="2016-10" db="EMBL/GenBank/DDBJ databases">
        <authorList>
            <person name="Varghese N."/>
            <person name="Submissions S."/>
        </authorList>
    </citation>
    <scope>NUCLEOTIDE SEQUENCE [LARGE SCALE GENOMIC DNA]</scope>
    <source>
        <strain evidence="2">DSM 45413</strain>
    </source>
</reference>
<dbReference type="Pfam" id="PF00378">
    <property type="entry name" value="ECH_1"/>
    <property type="match status" value="1"/>
</dbReference>
<name>A0A1H8T276_9ACTN</name>
<sequence>MSAEVRTAVRVRVRDRVAEVTLVDVGRRNSCNPVLVEQLVRVCDELRHDRSVHVVVLRAEGPVFSAGGDVDSLLEPAGDPTAVYAGFAALAALPVPVLAAVHAPVIGAGVNFLLACDAVVAARSATFDIRFLDVGIHPGGGYLTRMQERIGRQGTAALILFGDVVTAEEAQGCGLVWRCVADEELGTVVGGLAARVAGRDRELLRRTKATLALGPAMTVGRTAAEVEQIAQGWSQRQPAYLAGVERLRARVHRSP</sequence>
<accession>A0A1H8T276</accession>
<evidence type="ECO:0000313" key="1">
    <source>
        <dbReference type="EMBL" id="SEO85159.1"/>
    </source>
</evidence>
<dbReference type="GO" id="GO:0003824">
    <property type="term" value="F:catalytic activity"/>
    <property type="evidence" value="ECO:0007669"/>
    <property type="project" value="UniProtKB-ARBA"/>
</dbReference>
<gene>
    <name evidence="1" type="ORF">SAMN05660991_02020</name>
</gene>
<dbReference type="SUPFAM" id="SSF52096">
    <property type="entry name" value="ClpP/crotonase"/>
    <property type="match status" value="1"/>
</dbReference>
<dbReference type="Proteomes" id="UP000198960">
    <property type="component" value="Unassembled WGS sequence"/>
</dbReference>
<dbReference type="InterPro" id="IPR001753">
    <property type="entry name" value="Enoyl-CoA_hydra/iso"/>
</dbReference>
<protein>
    <submittedName>
        <fullName evidence="1">Enoyl-CoA hydratase</fullName>
    </submittedName>
</protein>
<dbReference type="AlphaFoldDB" id="A0A1H8T276"/>
<dbReference type="EMBL" id="FOEE01000005">
    <property type="protein sequence ID" value="SEO85159.1"/>
    <property type="molecule type" value="Genomic_DNA"/>
</dbReference>
<evidence type="ECO:0000313" key="2">
    <source>
        <dbReference type="Proteomes" id="UP000198960"/>
    </source>
</evidence>
<dbReference type="CDD" id="cd06558">
    <property type="entry name" value="crotonase-like"/>
    <property type="match status" value="1"/>
</dbReference>
<proteinExistence type="predicted"/>
<dbReference type="InterPro" id="IPR029045">
    <property type="entry name" value="ClpP/crotonase-like_dom_sf"/>
</dbReference>
<dbReference type="STRING" id="673521.SAMN05660991_02020"/>